<dbReference type="Gene3D" id="2.60.200.20">
    <property type="match status" value="1"/>
</dbReference>
<feature type="domain" description="FHA" evidence="9">
    <location>
        <begin position="348"/>
        <end position="403"/>
    </location>
</feature>
<evidence type="ECO:0000256" key="6">
    <source>
        <dbReference type="ARBA" id="ARBA00023136"/>
    </source>
</evidence>
<dbReference type="Pfam" id="PF06271">
    <property type="entry name" value="RDD"/>
    <property type="match status" value="1"/>
</dbReference>
<dbReference type="Proteomes" id="UP000053199">
    <property type="component" value="Unassembled WGS sequence"/>
</dbReference>
<evidence type="ECO:0000256" key="8">
    <source>
        <dbReference type="SAM" id="Phobius"/>
    </source>
</evidence>
<dbReference type="RefSeq" id="WP_058269059.1">
    <property type="nucleotide sequence ID" value="NZ_FMAZ01000007.1"/>
</dbReference>
<keyword evidence="11" id="KW-1185">Reference proteome</keyword>
<comment type="caution">
    <text evidence="10">The sequence shown here is derived from an EMBL/GenBank/DDBJ whole genome shotgun (WGS) entry which is preliminary data.</text>
</comment>
<keyword evidence="2" id="KW-1003">Cell membrane</keyword>
<comment type="subcellular location">
    <subcellularLocation>
        <location evidence="1">Cell membrane</location>
        <topology evidence="1">Multi-pass membrane protein</topology>
    </subcellularLocation>
</comment>
<evidence type="ECO:0000256" key="2">
    <source>
        <dbReference type="ARBA" id="ARBA00022475"/>
    </source>
</evidence>
<organism evidence="10 11">
    <name type="scientific">Pseudarthrobacter enclensis</name>
    <dbReference type="NCBI Taxonomy" id="993070"/>
    <lineage>
        <taxon>Bacteria</taxon>
        <taxon>Bacillati</taxon>
        <taxon>Actinomycetota</taxon>
        <taxon>Actinomycetes</taxon>
        <taxon>Micrococcales</taxon>
        <taxon>Micrococcaceae</taxon>
        <taxon>Pseudarthrobacter</taxon>
    </lineage>
</organism>
<feature type="compositionally biased region" description="Basic and acidic residues" evidence="7">
    <location>
        <begin position="308"/>
        <end position="318"/>
    </location>
</feature>
<gene>
    <name evidence="10" type="ORF">AS031_15465</name>
</gene>
<name>A0A0V8ICZ4_9MICC</name>
<sequence>MASNLQLVPATAGKRLGAAVLDWLFPVAVLVVTFAIGFAGITRTRSGGFIIYDTASLVLFGGIGLGISLVYAAVLLGLEARTGKTPGNLLMGIRSADNDGYAPGAGAVFVRGLLTGAGALLTVLAAVLVVVFKWFDAALFILGPLLLVAAAWAVLVVVSNTWDKDRSLRGWHDKAAKTLVFDVKAGRDPITTGGIQGPYSFAPLDLPPVQPVLSPVAGARTAQVITPQAPAVPSQSGQPFQPGQPGAVAGQQQYRMPAAPAPVVPQPAPAPGPEGRTMPGQTMSYTAPDSFAPPAGAVPPANGQPVPHHADDDVERTQVRPGTAGPAPVAVLRIRLDDGRDFQLDRSVLVGRNPVGSAGEQHAQLLAVDDPGRSISKTHLHLLTDGAGIWVTDRNSTNGSAVTTPDGLRTPLAAGVPTFVSPGSSVHFGDRTFYLGQA</sequence>
<evidence type="ECO:0000256" key="4">
    <source>
        <dbReference type="ARBA" id="ARBA00022692"/>
    </source>
</evidence>
<keyword evidence="5 8" id="KW-1133">Transmembrane helix</keyword>
<feature type="compositionally biased region" description="Low complexity" evidence="7">
    <location>
        <begin position="232"/>
        <end position="253"/>
    </location>
</feature>
<dbReference type="InterPro" id="IPR008984">
    <property type="entry name" value="SMAD_FHA_dom_sf"/>
</dbReference>
<dbReference type="InterPro" id="IPR010432">
    <property type="entry name" value="RDD"/>
</dbReference>
<reference evidence="10 11" key="1">
    <citation type="journal article" date="2014" name="Arch. Microbiol.">
        <title>Arthrobacter enclensis sp. nov., isolated from sediment sample.</title>
        <authorList>
            <person name="Dastager S.G."/>
            <person name="Liu Q."/>
            <person name="Tang S.K."/>
            <person name="Krishnamurthi S."/>
            <person name="Lee J.C."/>
            <person name="Li W.J."/>
        </authorList>
    </citation>
    <scope>NUCLEOTIDE SEQUENCE [LARGE SCALE GENOMIC DNA]</scope>
    <source>
        <strain evidence="10 11">NIO-1008</strain>
    </source>
</reference>
<dbReference type="PROSITE" id="PS50006">
    <property type="entry name" value="FHA_DOMAIN"/>
    <property type="match status" value="1"/>
</dbReference>
<feature type="compositionally biased region" description="Pro residues" evidence="7">
    <location>
        <begin position="259"/>
        <end position="272"/>
    </location>
</feature>
<dbReference type="STRING" id="993070.AS031_15465"/>
<dbReference type="PANTHER" id="PTHR36115">
    <property type="entry name" value="PROLINE-RICH ANTIGEN HOMOLOG-RELATED"/>
    <property type="match status" value="1"/>
</dbReference>
<protein>
    <submittedName>
        <fullName evidence="10">Transporter</fullName>
    </submittedName>
</protein>
<feature type="region of interest" description="Disordered" evidence="7">
    <location>
        <begin position="230"/>
        <end position="282"/>
    </location>
</feature>
<evidence type="ECO:0000256" key="3">
    <source>
        <dbReference type="ARBA" id="ARBA00022553"/>
    </source>
</evidence>
<evidence type="ECO:0000256" key="1">
    <source>
        <dbReference type="ARBA" id="ARBA00004651"/>
    </source>
</evidence>
<keyword evidence="4 8" id="KW-0812">Transmembrane</keyword>
<evidence type="ECO:0000259" key="9">
    <source>
        <dbReference type="PROSITE" id="PS50006"/>
    </source>
</evidence>
<dbReference type="AlphaFoldDB" id="A0A0V8ICZ4"/>
<dbReference type="GO" id="GO:0005886">
    <property type="term" value="C:plasma membrane"/>
    <property type="evidence" value="ECO:0007669"/>
    <property type="project" value="UniProtKB-SubCell"/>
</dbReference>
<evidence type="ECO:0000313" key="10">
    <source>
        <dbReference type="EMBL" id="KSU72667.1"/>
    </source>
</evidence>
<feature type="transmembrane region" description="Helical" evidence="8">
    <location>
        <begin position="54"/>
        <end position="78"/>
    </location>
</feature>
<evidence type="ECO:0000256" key="5">
    <source>
        <dbReference type="ARBA" id="ARBA00022989"/>
    </source>
</evidence>
<accession>A0A0V8ICZ4</accession>
<dbReference type="CDD" id="cd00060">
    <property type="entry name" value="FHA"/>
    <property type="match status" value="1"/>
</dbReference>
<dbReference type="InterPro" id="IPR051791">
    <property type="entry name" value="Pra-immunoreactive"/>
</dbReference>
<dbReference type="InterPro" id="IPR000253">
    <property type="entry name" value="FHA_dom"/>
</dbReference>
<dbReference type="EMBL" id="LNQM01000008">
    <property type="protein sequence ID" value="KSU72667.1"/>
    <property type="molecule type" value="Genomic_DNA"/>
</dbReference>
<feature type="transmembrane region" description="Helical" evidence="8">
    <location>
        <begin position="23"/>
        <end position="42"/>
    </location>
</feature>
<evidence type="ECO:0000256" key="7">
    <source>
        <dbReference type="SAM" id="MobiDB-lite"/>
    </source>
</evidence>
<evidence type="ECO:0000313" key="11">
    <source>
        <dbReference type="Proteomes" id="UP000053199"/>
    </source>
</evidence>
<keyword evidence="3" id="KW-0597">Phosphoprotein</keyword>
<proteinExistence type="predicted"/>
<feature type="region of interest" description="Disordered" evidence="7">
    <location>
        <begin position="301"/>
        <end position="326"/>
    </location>
</feature>
<feature type="transmembrane region" description="Helical" evidence="8">
    <location>
        <begin position="108"/>
        <end position="132"/>
    </location>
</feature>
<feature type="transmembrane region" description="Helical" evidence="8">
    <location>
        <begin position="139"/>
        <end position="158"/>
    </location>
</feature>
<keyword evidence="6 8" id="KW-0472">Membrane</keyword>
<dbReference type="SUPFAM" id="SSF49879">
    <property type="entry name" value="SMAD/FHA domain"/>
    <property type="match status" value="1"/>
</dbReference>